<dbReference type="EMBL" id="BMXI01000008">
    <property type="protein sequence ID" value="GHC54412.1"/>
    <property type="molecule type" value="Genomic_DNA"/>
</dbReference>
<feature type="compositionally biased region" description="Polar residues" evidence="1">
    <location>
        <begin position="486"/>
        <end position="500"/>
    </location>
</feature>
<evidence type="ECO:0000259" key="2">
    <source>
        <dbReference type="Pfam" id="PF13847"/>
    </source>
</evidence>
<dbReference type="InterPro" id="IPR029063">
    <property type="entry name" value="SAM-dependent_MTases_sf"/>
</dbReference>
<feature type="region of interest" description="Disordered" evidence="1">
    <location>
        <begin position="477"/>
        <end position="510"/>
    </location>
</feature>
<dbReference type="InterPro" id="IPR025714">
    <property type="entry name" value="Methyltranfer_dom"/>
</dbReference>
<evidence type="ECO:0000256" key="1">
    <source>
        <dbReference type="SAM" id="MobiDB-lite"/>
    </source>
</evidence>
<sequence length="510" mass="57383">MSTDSLEKKLSSGVISFLTSRGQRVKARVRDLRADSLAFELLSAENILQMSEVLREVEIKVGERLAYQGELTVTGIVPLGVMVVCDARLSGNWLLDSFATDDFLANIEENLENHTVEWARDHEIRPVFRAMVGDLETYLTGLETWCEQVECGGLANRSDREAREEQILTRVGPIVSREIASHFADYERVVKKLDADLRVAHRAHLMKTVHRFILQSPFSYRCFKKPLGYAGDYGMVNLMLGNPYQGATLFAKLLNNAFLETGPVTAHQNRIHYLVDTLREVATERAAKGLRTRVLNLGCGPAQEIRRFIEEEAVSEMCDFELLDFSAETLRHTKREIGESQERSGRHINFSLIQESIQGFLRQASRGEEYDKNSYDLVYCAGLFDYLQQRFCAKLTSVLTELIKQDGLVVVTNVSKHNTIPSVMEDFLDWSIIERTEEEMLALAPTENLSILKELKSDVTRINLFLELRKPAALRSDVDAPEKTDAATNGRSSLSGTVRSGGSHLAGSEL</sequence>
<evidence type="ECO:0000313" key="3">
    <source>
        <dbReference type="EMBL" id="GHC54412.1"/>
    </source>
</evidence>
<organism evidence="3 4">
    <name type="scientific">Roseibacillus persicicus</name>
    <dbReference type="NCBI Taxonomy" id="454148"/>
    <lineage>
        <taxon>Bacteria</taxon>
        <taxon>Pseudomonadati</taxon>
        <taxon>Verrucomicrobiota</taxon>
        <taxon>Verrucomicrobiia</taxon>
        <taxon>Verrucomicrobiales</taxon>
        <taxon>Verrucomicrobiaceae</taxon>
        <taxon>Roseibacillus</taxon>
    </lineage>
</organism>
<accession>A0A918TMC1</accession>
<protein>
    <recommendedName>
        <fullName evidence="2">Methyltransferase domain-containing protein</fullName>
    </recommendedName>
</protein>
<reference evidence="3" key="2">
    <citation type="submission" date="2020-09" db="EMBL/GenBank/DDBJ databases">
        <authorList>
            <person name="Sun Q."/>
            <person name="Kim S."/>
        </authorList>
    </citation>
    <scope>NUCLEOTIDE SEQUENCE</scope>
    <source>
        <strain evidence="3">KCTC 12988</strain>
    </source>
</reference>
<dbReference type="AlphaFoldDB" id="A0A918TMC1"/>
<comment type="caution">
    <text evidence="3">The sequence shown here is derived from an EMBL/GenBank/DDBJ whole genome shotgun (WGS) entry which is preliminary data.</text>
</comment>
<feature type="domain" description="Methyltransferase" evidence="2">
    <location>
        <begin position="292"/>
        <end position="427"/>
    </location>
</feature>
<gene>
    <name evidence="3" type="ORF">GCM10007100_21030</name>
</gene>
<dbReference type="CDD" id="cd02440">
    <property type="entry name" value="AdoMet_MTases"/>
    <property type="match status" value="1"/>
</dbReference>
<keyword evidence="4" id="KW-1185">Reference proteome</keyword>
<dbReference type="SUPFAM" id="SSF53335">
    <property type="entry name" value="S-adenosyl-L-methionine-dependent methyltransferases"/>
    <property type="match status" value="1"/>
</dbReference>
<proteinExistence type="predicted"/>
<dbReference type="Pfam" id="PF13847">
    <property type="entry name" value="Methyltransf_31"/>
    <property type="match status" value="1"/>
</dbReference>
<dbReference type="Proteomes" id="UP000644507">
    <property type="component" value="Unassembled WGS sequence"/>
</dbReference>
<reference evidence="3" key="1">
    <citation type="journal article" date="2014" name="Int. J. Syst. Evol. Microbiol.">
        <title>Complete genome sequence of Corynebacterium casei LMG S-19264T (=DSM 44701T), isolated from a smear-ripened cheese.</title>
        <authorList>
            <consortium name="US DOE Joint Genome Institute (JGI-PGF)"/>
            <person name="Walter F."/>
            <person name="Albersmeier A."/>
            <person name="Kalinowski J."/>
            <person name="Ruckert C."/>
        </authorList>
    </citation>
    <scope>NUCLEOTIDE SEQUENCE</scope>
    <source>
        <strain evidence="3">KCTC 12988</strain>
    </source>
</reference>
<name>A0A918TMC1_9BACT</name>
<dbReference type="RefSeq" id="WP_189569907.1">
    <property type="nucleotide sequence ID" value="NZ_BMXI01000008.1"/>
</dbReference>
<evidence type="ECO:0000313" key="4">
    <source>
        <dbReference type="Proteomes" id="UP000644507"/>
    </source>
</evidence>
<dbReference type="Gene3D" id="3.40.50.150">
    <property type="entry name" value="Vaccinia Virus protein VP39"/>
    <property type="match status" value="1"/>
</dbReference>